<dbReference type="OrthoDB" id="5831695at2759"/>
<sequence length="120" mass="13603">MTISCYSVSNLITILFLCGVLIEGSLSNRQKRQLSPAVLLENNLGPLFRYASVPDQPFLKRSFGFKRHLSPSMDIDDQLKSALTLQSIGKRQMLSPADNFRRRIEVSLLTLDKKSDWGRC</sequence>
<keyword evidence="1" id="KW-0812">Transmembrane</keyword>
<gene>
    <name evidence="2" type="ORF">DME_LOCUS10533</name>
</gene>
<reference evidence="5" key="1">
    <citation type="submission" date="2017-02" db="UniProtKB">
        <authorList>
            <consortium name="WormBaseParasite"/>
        </authorList>
    </citation>
    <scope>IDENTIFICATION</scope>
</reference>
<dbReference type="AlphaFoldDB" id="A0A0N4UMB7"/>
<reference evidence="2 4" key="2">
    <citation type="submission" date="2018-11" db="EMBL/GenBank/DDBJ databases">
        <authorList>
            <consortium name="Pathogen Informatics"/>
        </authorList>
    </citation>
    <scope>NUCLEOTIDE SEQUENCE [LARGE SCALE GENOMIC DNA]</scope>
</reference>
<evidence type="ECO:0000256" key="1">
    <source>
        <dbReference type="SAM" id="Phobius"/>
    </source>
</evidence>
<dbReference type="Proteomes" id="UP000038040">
    <property type="component" value="Unplaced"/>
</dbReference>
<keyword evidence="1" id="KW-1133">Transmembrane helix</keyword>
<accession>A0A0N4UMB7</accession>
<dbReference type="Proteomes" id="UP000274756">
    <property type="component" value="Unassembled WGS sequence"/>
</dbReference>
<keyword evidence="1" id="KW-0472">Membrane</keyword>
<evidence type="ECO:0000313" key="2">
    <source>
        <dbReference type="EMBL" id="VDN60560.1"/>
    </source>
</evidence>
<name>A0A0N4UMB7_DRAME</name>
<evidence type="ECO:0000313" key="4">
    <source>
        <dbReference type="Proteomes" id="UP000274756"/>
    </source>
</evidence>
<feature type="transmembrane region" description="Helical" evidence="1">
    <location>
        <begin position="6"/>
        <end position="26"/>
    </location>
</feature>
<organism evidence="3 5">
    <name type="scientific">Dracunculus medinensis</name>
    <name type="common">Guinea worm</name>
    <dbReference type="NCBI Taxonomy" id="318479"/>
    <lineage>
        <taxon>Eukaryota</taxon>
        <taxon>Metazoa</taxon>
        <taxon>Ecdysozoa</taxon>
        <taxon>Nematoda</taxon>
        <taxon>Chromadorea</taxon>
        <taxon>Rhabditida</taxon>
        <taxon>Spirurina</taxon>
        <taxon>Dracunculoidea</taxon>
        <taxon>Dracunculidae</taxon>
        <taxon>Dracunculus</taxon>
    </lineage>
</organism>
<protein>
    <submittedName>
        <fullName evidence="2 5">Uncharacterized protein</fullName>
    </submittedName>
</protein>
<dbReference type="EMBL" id="UYYG01001223">
    <property type="protein sequence ID" value="VDN60560.1"/>
    <property type="molecule type" value="Genomic_DNA"/>
</dbReference>
<keyword evidence="4" id="KW-1185">Reference proteome</keyword>
<evidence type="ECO:0000313" key="5">
    <source>
        <dbReference type="WBParaSite" id="DME_0000898201-mRNA-1"/>
    </source>
</evidence>
<proteinExistence type="predicted"/>
<dbReference type="WBParaSite" id="DME_0000898201-mRNA-1">
    <property type="protein sequence ID" value="DME_0000898201-mRNA-1"/>
    <property type="gene ID" value="DME_0000898201"/>
</dbReference>
<evidence type="ECO:0000313" key="3">
    <source>
        <dbReference type="Proteomes" id="UP000038040"/>
    </source>
</evidence>